<organism evidence="2 3">
    <name type="scientific">Vicia faba</name>
    <name type="common">Broad bean</name>
    <name type="synonym">Faba vulgaris</name>
    <dbReference type="NCBI Taxonomy" id="3906"/>
    <lineage>
        <taxon>Eukaryota</taxon>
        <taxon>Viridiplantae</taxon>
        <taxon>Streptophyta</taxon>
        <taxon>Embryophyta</taxon>
        <taxon>Tracheophyta</taxon>
        <taxon>Spermatophyta</taxon>
        <taxon>Magnoliopsida</taxon>
        <taxon>eudicotyledons</taxon>
        <taxon>Gunneridae</taxon>
        <taxon>Pentapetalae</taxon>
        <taxon>rosids</taxon>
        <taxon>fabids</taxon>
        <taxon>Fabales</taxon>
        <taxon>Fabaceae</taxon>
        <taxon>Papilionoideae</taxon>
        <taxon>50 kb inversion clade</taxon>
        <taxon>NPAAA clade</taxon>
        <taxon>Hologalegina</taxon>
        <taxon>IRL clade</taxon>
        <taxon>Fabeae</taxon>
        <taxon>Vicia</taxon>
    </lineage>
</organism>
<keyword evidence="3" id="KW-1185">Reference proteome</keyword>
<dbReference type="Proteomes" id="UP001157006">
    <property type="component" value="Chromosome 4"/>
</dbReference>
<evidence type="ECO:0000256" key="1">
    <source>
        <dbReference type="SAM" id="MobiDB-lite"/>
    </source>
</evidence>
<feature type="region of interest" description="Disordered" evidence="1">
    <location>
        <begin position="1"/>
        <end position="86"/>
    </location>
</feature>
<dbReference type="EMBL" id="OX451739">
    <property type="protein sequence ID" value="CAI8610262.1"/>
    <property type="molecule type" value="Genomic_DNA"/>
</dbReference>
<gene>
    <name evidence="2" type="ORF">VFH_IV173520</name>
</gene>
<name>A0AAV1AP37_VICFA</name>
<dbReference type="AlphaFoldDB" id="A0AAV1AP37"/>
<evidence type="ECO:0000313" key="3">
    <source>
        <dbReference type="Proteomes" id="UP001157006"/>
    </source>
</evidence>
<feature type="compositionally biased region" description="Basic residues" evidence="1">
    <location>
        <begin position="46"/>
        <end position="56"/>
    </location>
</feature>
<evidence type="ECO:0000313" key="2">
    <source>
        <dbReference type="EMBL" id="CAI8610262.1"/>
    </source>
</evidence>
<sequence length="104" mass="12454">MNQTQEQQKQNNSIHKQHTSRINSNKTFHFMFKQKHNNKETQNSKIRYKTKKHRKPPFGAKERVHVRPEQLTTSQNMKEIRSVSKRKNPYKLGLRVKKTGEAIE</sequence>
<feature type="compositionally biased region" description="Polar residues" evidence="1">
    <location>
        <begin position="1"/>
        <end position="27"/>
    </location>
</feature>
<protein>
    <submittedName>
        <fullName evidence="2">Uncharacterized protein</fullName>
    </submittedName>
</protein>
<accession>A0AAV1AP37</accession>
<reference evidence="2 3" key="1">
    <citation type="submission" date="2023-01" db="EMBL/GenBank/DDBJ databases">
        <authorList>
            <person name="Kreplak J."/>
        </authorList>
    </citation>
    <scope>NUCLEOTIDE SEQUENCE [LARGE SCALE GENOMIC DNA]</scope>
</reference>
<proteinExistence type="predicted"/>